<evidence type="ECO:0000313" key="1">
    <source>
        <dbReference type="EMBL" id="MFC5453973.1"/>
    </source>
</evidence>
<gene>
    <name evidence="1" type="ORF">ACFQDI_03810</name>
</gene>
<sequence>MKWYDHAEGSGVVAAVALGKPLRPGPWGSVYSTAFTISAPEELLPLRRLEENGTRWVFPNARYNDVERVLASTGMPAHLQAELMEPAVLVQNPGGMEMIPSAQTLLALPAGPRKKLYQALLQYPENRGQITFIHKDTLGDRFGGSHHGEHTLMLFKQLCCEHGDYLVFSGLSVVLAQLPTYEEKRDFMRGLTCQRTLTMRLLINHGADVSAMANYWGKGIRGTDVRTIFESIADSPTGGTLGIINVLPPQPSSQMFVYPTPDNPLNGPAPVRDCHWSSFNFFQDVPDQQLGDPAHFMEKLKADYAPAAGDPRYGDIALFSKPSGNVVHSAVYLADDIFYTKNGATFTYPWMLETLTDLLKQYSFQVEPGEKLVVSYFRLKNM</sequence>
<organism evidence="1 2">
    <name type="scientific">Prosthecobacter fluviatilis</name>
    <dbReference type="NCBI Taxonomy" id="445931"/>
    <lineage>
        <taxon>Bacteria</taxon>
        <taxon>Pseudomonadati</taxon>
        <taxon>Verrucomicrobiota</taxon>
        <taxon>Verrucomicrobiia</taxon>
        <taxon>Verrucomicrobiales</taxon>
        <taxon>Verrucomicrobiaceae</taxon>
        <taxon>Prosthecobacter</taxon>
    </lineage>
</organism>
<accession>A0ABW0KKI7</accession>
<dbReference type="RefSeq" id="WP_377163576.1">
    <property type="nucleotide sequence ID" value="NZ_JBHSMQ010000001.1"/>
</dbReference>
<evidence type="ECO:0000313" key="2">
    <source>
        <dbReference type="Proteomes" id="UP001596052"/>
    </source>
</evidence>
<proteinExistence type="predicted"/>
<dbReference type="EMBL" id="JBHSMQ010000001">
    <property type="protein sequence ID" value="MFC5453973.1"/>
    <property type="molecule type" value="Genomic_DNA"/>
</dbReference>
<comment type="caution">
    <text evidence="1">The sequence shown here is derived from an EMBL/GenBank/DDBJ whole genome shotgun (WGS) entry which is preliminary data.</text>
</comment>
<dbReference type="Proteomes" id="UP001596052">
    <property type="component" value="Unassembled WGS sequence"/>
</dbReference>
<keyword evidence="2" id="KW-1185">Reference proteome</keyword>
<name>A0ABW0KKI7_9BACT</name>
<reference evidence="2" key="1">
    <citation type="journal article" date="2019" name="Int. J. Syst. Evol. Microbiol.">
        <title>The Global Catalogue of Microorganisms (GCM) 10K type strain sequencing project: providing services to taxonomists for standard genome sequencing and annotation.</title>
        <authorList>
            <consortium name="The Broad Institute Genomics Platform"/>
            <consortium name="The Broad Institute Genome Sequencing Center for Infectious Disease"/>
            <person name="Wu L."/>
            <person name="Ma J."/>
        </authorList>
    </citation>
    <scope>NUCLEOTIDE SEQUENCE [LARGE SCALE GENOMIC DNA]</scope>
    <source>
        <strain evidence="2">CGMCC 4.1469</strain>
    </source>
</reference>
<protein>
    <submittedName>
        <fullName evidence="1">Uncharacterized protein</fullName>
    </submittedName>
</protein>